<keyword evidence="6" id="KW-1133">Transmembrane helix</keyword>
<dbReference type="PANTHER" id="PTHR43289">
    <property type="entry name" value="MITOGEN-ACTIVATED PROTEIN KINASE KINASE KINASE 20-RELATED"/>
    <property type="match status" value="1"/>
</dbReference>
<dbReference type="PANTHER" id="PTHR43289:SF6">
    <property type="entry name" value="SERINE_THREONINE-PROTEIN KINASE NEKL-3"/>
    <property type="match status" value="1"/>
</dbReference>
<evidence type="ECO:0000313" key="8">
    <source>
        <dbReference type="EMBL" id="WXB16935.1"/>
    </source>
</evidence>
<evidence type="ECO:0000259" key="7">
    <source>
        <dbReference type="PROSITE" id="PS50011"/>
    </source>
</evidence>
<dbReference type="Gene3D" id="3.30.200.20">
    <property type="entry name" value="Phosphorylase Kinase, domain 1"/>
    <property type="match status" value="1"/>
</dbReference>
<proteinExistence type="predicted"/>
<keyword evidence="9" id="KW-1185">Reference proteome</keyword>
<dbReference type="Pfam" id="PF00069">
    <property type="entry name" value="Pkinase"/>
    <property type="match status" value="1"/>
</dbReference>
<organism evidence="8 9">
    <name type="scientific">Pendulispora albinea</name>
    <dbReference type="NCBI Taxonomy" id="2741071"/>
    <lineage>
        <taxon>Bacteria</taxon>
        <taxon>Pseudomonadati</taxon>
        <taxon>Myxococcota</taxon>
        <taxon>Myxococcia</taxon>
        <taxon>Myxococcales</taxon>
        <taxon>Sorangiineae</taxon>
        <taxon>Pendulisporaceae</taxon>
        <taxon>Pendulispora</taxon>
    </lineage>
</organism>
<keyword evidence="1" id="KW-0808">Transferase</keyword>
<reference evidence="8 9" key="1">
    <citation type="submission" date="2021-12" db="EMBL/GenBank/DDBJ databases">
        <title>Discovery of the Pendulisporaceae a myxobacterial family with distinct sporulation behavior and unique specialized metabolism.</title>
        <authorList>
            <person name="Garcia R."/>
            <person name="Popoff A."/>
            <person name="Bader C.D."/>
            <person name="Loehr J."/>
            <person name="Walesch S."/>
            <person name="Walt C."/>
            <person name="Boldt J."/>
            <person name="Bunk B."/>
            <person name="Haeckl F.J.F.P.J."/>
            <person name="Gunesch A.P."/>
            <person name="Birkelbach J."/>
            <person name="Nuebel U."/>
            <person name="Pietschmann T."/>
            <person name="Bach T."/>
            <person name="Mueller R."/>
        </authorList>
    </citation>
    <scope>NUCLEOTIDE SEQUENCE [LARGE SCALE GENOMIC DNA]</scope>
    <source>
        <strain evidence="8 9">MSr11954</strain>
    </source>
</reference>
<name>A0ABZ2M5N8_9BACT</name>
<dbReference type="InterPro" id="IPR011009">
    <property type="entry name" value="Kinase-like_dom_sf"/>
</dbReference>
<evidence type="ECO:0000256" key="5">
    <source>
        <dbReference type="SAM" id="MobiDB-lite"/>
    </source>
</evidence>
<protein>
    <submittedName>
        <fullName evidence="8">Serine/threonine protein kinase</fullName>
    </submittedName>
</protein>
<evidence type="ECO:0000256" key="3">
    <source>
        <dbReference type="ARBA" id="ARBA00022777"/>
    </source>
</evidence>
<sequence>MSDSAQRYRVIEKLESGGMAEVFRAESEGLQGFKKQVAIKRVLPHLSEKKKFISMFLDEARLSAHLSHSNCVQVFDIGVGDNAYFIVMEFVDGANLKTIAESLKKQGKQFPVPAAVFIAHEICKGLSYAHELCDPNGAPLNIVHRDMSPPNVLITKYGEVKIVDFGLAKANSQLEKSEPGIIKGKFSYLSPEAALGQDVDHRTDIFAVGIILWELLAGQRLFLGETDFQTVKKVQQAVIPPVSQFNRYVRPDLERIVNRILARDPSLRYQSARELGRDLASCMFRLAEPVSSFDVETLVAVAVRDKQRIRPQQPSIIDKLIEEALFEFTSLKDDDRSAPESKHASPKAAPLNLGDFEDPSRWMSEIGTGEFPGSADPLTGALPGDALSEGNLSALEDLDEPPRPPTPIPRQPRYPLQPLPSTRPSHNPNPPARVSSDLGGGVPGGGDLGGGNGGRGAPGGTMRMSALPSPDAPPSSMPVASAVPGSEPAGYNAAHAQLRPAVAGAHGSAAAMKKPNSTLTAAVVVVLAALAATGVAWVAHLIPHV</sequence>
<dbReference type="GO" id="GO:0004674">
    <property type="term" value="F:protein serine/threonine kinase activity"/>
    <property type="evidence" value="ECO:0007669"/>
    <property type="project" value="UniProtKB-KW"/>
</dbReference>
<evidence type="ECO:0000313" key="9">
    <source>
        <dbReference type="Proteomes" id="UP001370348"/>
    </source>
</evidence>
<gene>
    <name evidence="8" type="ORF">LZC94_06590</name>
</gene>
<keyword evidence="6" id="KW-0472">Membrane</keyword>
<dbReference type="RefSeq" id="WP_394826565.1">
    <property type="nucleotide sequence ID" value="NZ_CP089984.1"/>
</dbReference>
<feature type="compositionally biased region" description="Pro residues" evidence="5">
    <location>
        <begin position="403"/>
        <end position="418"/>
    </location>
</feature>
<feature type="compositionally biased region" description="Basic and acidic residues" evidence="5">
    <location>
        <begin position="332"/>
        <end position="343"/>
    </location>
</feature>
<keyword evidence="3 8" id="KW-0418">Kinase</keyword>
<dbReference type="Proteomes" id="UP001370348">
    <property type="component" value="Chromosome"/>
</dbReference>
<evidence type="ECO:0000256" key="1">
    <source>
        <dbReference type="ARBA" id="ARBA00022679"/>
    </source>
</evidence>
<keyword evidence="6" id="KW-0812">Transmembrane</keyword>
<keyword evidence="8" id="KW-0723">Serine/threonine-protein kinase</keyword>
<keyword evidence="4" id="KW-0067">ATP-binding</keyword>
<feature type="compositionally biased region" description="Gly residues" evidence="5">
    <location>
        <begin position="438"/>
        <end position="459"/>
    </location>
</feature>
<feature type="compositionally biased region" description="Low complexity" evidence="5">
    <location>
        <begin position="477"/>
        <end position="486"/>
    </location>
</feature>
<evidence type="ECO:0000256" key="6">
    <source>
        <dbReference type="SAM" id="Phobius"/>
    </source>
</evidence>
<dbReference type="CDD" id="cd14014">
    <property type="entry name" value="STKc_PknB_like"/>
    <property type="match status" value="1"/>
</dbReference>
<feature type="domain" description="Protein kinase" evidence="7">
    <location>
        <begin position="8"/>
        <end position="280"/>
    </location>
</feature>
<evidence type="ECO:0000256" key="2">
    <source>
        <dbReference type="ARBA" id="ARBA00022741"/>
    </source>
</evidence>
<dbReference type="SUPFAM" id="SSF56112">
    <property type="entry name" value="Protein kinase-like (PK-like)"/>
    <property type="match status" value="1"/>
</dbReference>
<accession>A0ABZ2M5N8</accession>
<dbReference type="EMBL" id="CP089984">
    <property type="protein sequence ID" value="WXB16935.1"/>
    <property type="molecule type" value="Genomic_DNA"/>
</dbReference>
<keyword evidence="2" id="KW-0547">Nucleotide-binding</keyword>
<feature type="transmembrane region" description="Helical" evidence="6">
    <location>
        <begin position="519"/>
        <end position="542"/>
    </location>
</feature>
<evidence type="ECO:0000256" key="4">
    <source>
        <dbReference type="ARBA" id="ARBA00022840"/>
    </source>
</evidence>
<dbReference type="PROSITE" id="PS50011">
    <property type="entry name" value="PROTEIN_KINASE_DOM"/>
    <property type="match status" value="1"/>
</dbReference>
<feature type="region of interest" description="Disordered" evidence="5">
    <location>
        <begin position="332"/>
        <end position="490"/>
    </location>
</feature>
<dbReference type="Gene3D" id="1.10.510.10">
    <property type="entry name" value="Transferase(Phosphotransferase) domain 1"/>
    <property type="match status" value="1"/>
</dbReference>
<dbReference type="InterPro" id="IPR000719">
    <property type="entry name" value="Prot_kinase_dom"/>
</dbReference>